<keyword evidence="3" id="KW-1185">Reference proteome</keyword>
<evidence type="ECO:0000313" key="2">
    <source>
        <dbReference type="EMBL" id="KAL0470570.1"/>
    </source>
</evidence>
<organism evidence="2 3">
    <name type="scientific">Neurospora intermedia</name>
    <dbReference type="NCBI Taxonomy" id="5142"/>
    <lineage>
        <taxon>Eukaryota</taxon>
        <taxon>Fungi</taxon>
        <taxon>Dikarya</taxon>
        <taxon>Ascomycota</taxon>
        <taxon>Pezizomycotina</taxon>
        <taxon>Sordariomycetes</taxon>
        <taxon>Sordariomycetidae</taxon>
        <taxon>Sordariales</taxon>
        <taxon>Sordariaceae</taxon>
        <taxon>Neurospora</taxon>
    </lineage>
</organism>
<comment type="caution">
    <text evidence="2">The sequence shown here is derived from an EMBL/GenBank/DDBJ whole genome shotgun (WGS) entry which is preliminary data.</text>
</comment>
<accession>A0ABR3DD20</accession>
<proteinExistence type="predicted"/>
<reference evidence="2 3" key="1">
    <citation type="submission" date="2023-09" db="EMBL/GenBank/DDBJ databases">
        <title>Multi-omics analysis of a traditional fermented food reveals byproduct-associated fungal strains for waste-to-food upcycling.</title>
        <authorList>
            <consortium name="Lawrence Berkeley National Laboratory"/>
            <person name="Rekdal V.M."/>
            <person name="Villalobos-Escobedo J.M."/>
            <person name="Rodriguez-Valeron N."/>
            <person name="Garcia M.O."/>
            <person name="Vasquez D.P."/>
            <person name="Damayanti I."/>
            <person name="Sorensen P.M."/>
            <person name="Baidoo E.E."/>
            <person name="De Carvalho A.C."/>
            <person name="Riley R."/>
            <person name="Lipzen A."/>
            <person name="He G."/>
            <person name="Yan M."/>
            <person name="Haridas S."/>
            <person name="Daum C."/>
            <person name="Yoshinaga Y."/>
            <person name="Ng V."/>
            <person name="Grigoriev I.V."/>
            <person name="Munk R."/>
            <person name="Nuraida L."/>
            <person name="Wijaya C.H."/>
            <person name="Morales P.-C."/>
            <person name="Keasling J.D."/>
        </authorList>
    </citation>
    <scope>NUCLEOTIDE SEQUENCE [LARGE SCALE GENOMIC DNA]</scope>
    <source>
        <strain evidence="2 3">FGSC 2613</strain>
    </source>
</reference>
<protein>
    <submittedName>
        <fullName evidence="2">Uncharacterized protein</fullName>
    </submittedName>
</protein>
<sequence length="148" mass="15820">MLMVDGGKGRNEEKGKLIEWVGKKGGRELKDEERDGMLACLWMGGEEKKGKGSIQFFARHGEGSFCFSGPVGGASNGRDHGQKPRLSKKGTGPASSKPLGMTGWAGNSAQNRNFQDVVVWVFEGSEVPVLCGVSLWILVGQLLEANPG</sequence>
<dbReference type="EMBL" id="JAVLET010000004">
    <property type="protein sequence ID" value="KAL0470570.1"/>
    <property type="molecule type" value="Genomic_DNA"/>
</dbReference>
<feature type="region of interest" description="Disordered" evidence="1">
    <location>
        <begin position="69"/>
        <end position="104"/>
    </location>
</feature>
<evidence type="ECO:0000313" key="3">
    <source>
        <dbReference type="Proteomes" id="UP001451303"/>
    </source>
</evidence>
<evidence type="ECO:0000256" key="1">
    <source>
        <dbReference type="SAM" id="MobiDB-lite"/>
    </source>
</evidence>
<dbReference type="Proteomes" id="UP001451303">
    <property type="component" value="Unassembled WGS sequence"/>
</dbReference>
<gene>
    <name evidence="2" type="ORF">QR685DRAFT_571674</name>
</gene>
<name>A0ABR3DD20_NEUIN</name>